<organism evidence="1 2">
    <name type="scientific">[Clostridium] symbiosum ATCC 14940</name>
    <dbReference type="NCBI Taxonomy" id="411472"/>
    <lineage>
        <taxon>Bacteria</taxon>
        <taxon>Bacillati</taxon>
        <taxon>Bacillota</taxon>
        <taxon>Clostridia</taxon>
        <taxon>Lachnospirales</taxon>
        <taxon>Lachnospiraceae</taxon>
        <taxon>Otoolea</taxon>
    </lineage>
</organism>
<dbReference type="EMBL" id="AWSU01000037">
    <property type="protein sequence ID" value="ERI80109.1"/>
    <property type="molecule type" value="Genomic_DNA"/>
</dbReference>
<name>A0ABC9U2Z3_CLOSY</name>
<reference evidence="1 2" key="1">
    <citation type="submission" date="2013-07" db="EMBL/GenBank/DDBJ databases">
        <authorList>
            <person name="Weinstock G."/>
            <person name="Sodergren E."/>
            <person name="Wylie T."/>
            <person name="Fulton L."/>
            <person name="Fulton R."/>
            <person name="Fronick C."/>
            <person name="O'Laughlin M."/>
            <person name="Godfrey J."/>
            <person name="Miner T."/>
            <person name="Herter B."/>
            <person name="Appelbaum E."/>
            <person name="Cordes M."/>
            <person name="Lek S."/>
            <person name="Wollam A."/>
            <person name="Pepin K.H."/>
            <person name="Palsikar V.B."/>
            <person name="Mitreva M."/>
            <person name="Wilson R.K."/>
        </authorList>
    </citation>
    <scope>NUCLEOTIDE SEQUENCE [LARGE SCALE GENOMIC DNA]</scope>
    <source>
        <strain evidence="1 2">ATCC 14940</strain>
    </source>
</reference>
<evidence type="ECO:0000313" key="1">
    <source>
        <dbReference type="EMBL" id="ERI80109.1"/>
    </source>
</evidence>
<protein>
    <submittedName>
        <fullName evidence="1">Uncharacterized protein</fullName>
    </submittedName>
</protein>
<dbReference type="Proteomes" id="UP000016491">
    <property type="component" value="Unassembled WGS sequence"/>
</dbReference>
<dbReference type="AlphaFoldDB" id="A0ABC9U2Z3"/>
<accession>A0ABC9U2Z3</accession>
<sequence>MFSPSSILFLQFSFSPRPIGMLLALYKFKKQNGSPNIPEEHERRHTDEL</sequence>
<proteinExistence type="predicted"/>
<gene>
    <name evidence="1" type="ORF">CLOSYM_00458</name>
</gene>
<evidence type="ECO:0000313" key="2">
    <source>
        <dbReference type="Proteomes" id="UP000016491"/>
    </source>
</evidence>
<comment type="caution">
    <text evidence="1">The sequence shown here is derived from an EMBL/GenBank/DDBJ whole genome shotgun (WGS) entry which is preliminary data.</text>
</comment>